<protein>
    <recommendedName>
        <fullName evidence="3">F-box protein</fullName>
    </recommendedName>
</protein>
<evidence type="ECO:0000313" key="1">
    <source>
        <dbReference type="EMBL" id="GJT63048.1"/>
    </source>
</evidence>
<sequence>MSLITSPSFTLRLRNQRLPKIDPVCGLFLQQSDSSAFAPLDDRITASPFGSIITHAGSHFSVSQSCNGLLLCKNIHTFRECLVYNPFTNIFKSIQLPPELHQYNYCKDDTKFKLAFDPTKSCHYKLICVILTGDSCHIPTYSSKTGKWSITGIQFSAYTFRCFEMGVYWNNAIHWLWKDDRNEQPCHMVLRIEAGPWINTCLKTLELADGSNAHMLFESRGCLLLLVRNCDAAYYVFEMRNEYSGWSMKYSVYLDDIDPRVQMLSSLCVVLGEREKDSFMVVEVYGNVLQYKFLSKTVSTLRVISVSYILSSGNINYILNFLRLLNDSVDINLDCLVSSSVIVGDKPDIQVNLLSKQSKLEAGSNNSIVMGNGYQFFTLGQIVCISKGAKLVMVLGLTSADLELNRFGLYLANLGRTGRISEERLLENSLTYRNIYLSVLIQDMRLSRVFTSSPRMIKVSPSIGMWMDFFVTVNSSLILE</sequence>
<evidence type="ECO:0000313" key="2">
    <source>
        <dbReference type="Proteomes" id="UP001151760"/>
    </source>
</evidence>
<dbReference type="InterPro" id="IPR055290">
    <property type="entry name" value="At3g26010-like"/>
</dbReference>
<gene>
    <name evidence="1" type="ORF">Tco_1006581</name>
</gene>
<name>A0ABQ5FJH4_9ASTR</name>
<comment type="caution">
    <text evidence="1">The sequence shown here is derived from an EMBL/GenBank/DDBJ whole genome shotgun (WGS) entry which is preliminary data.</text>
</comment>
<organism evidence="1 2">
    <name type="scientific">Tanacetum coccineum</name>
    <dbReference type="NCBI Taxonomy" id="301880"/>
    <lineage>
        <taxon>Eukaryota</taxon>
        <taxon>Viridiplantae</taxon>
        <taxon>Streptophyta</taxon>
        <taxon>Embryophyta</taxon>
        <taxon>Tracheophyta</taxon>
        <taxon>Spermatophyta</taxon>
        <taxon>Magnoliopsida</taxon>
        <taxon>eudicotyledons</taxon>
        <taxon>Gunneridae</taxon>
        <taxon>Pentapetalae</taxon>
        <taxon>asterids</taxon>
        <taxon>campanulids</taxon>
        <taxon>Asterales</taxon>
        <taxon>Asteraceae</taxon>
        <taxon>Asteroideae</taxon>
        <taxon>Anthemideae</taxon>
        <taxon>Anthemidinae</taxon>
        <taxon>Tanacetum</taxon>
    </lineage>
</organism>
<accession>A0ABQ5FJH4</accession>
<dbReference type="Proteomes" id="UP001151760">
    <property type="component" value="Unassembled WGS sequence"/>
</dbReference>
<reference evidence="1" key="2">
    <citation type="submission" date="2022-01" db="EMBL/GenBank/DDBJ databases">
        <authorList>
            <person name="Yamashiro T."/>
            <person name="Shiraishi A."/>
            <person name="Satake H."/>
            <person name="Nakayama K."/>
        </authorList>
    </citation>
    <scope>NUCLEOTIDE SEQUENCE</scope>
</reference>
<dbReference type="PANTHER" id="PTHR35546">
    <property type="entry name" value="F-BOX PROTEIN INTERACTION DOMAIN PROTEIN-RELATED"/>
    <property type="match status" value="1"/>
</dbReference>
<dbReference type="EMBL" id="BQNB010017426">
    <property type="protein sequence ID" value="GJT63048.1"/>
    <property type="molecule type" value="Genomic_DNA"/>
</dbReference>
<reference evidence="1" key="1">
    <citation type="journal article" date="2022" name="Int. J. Mol. Sci.">
        <title>Draft Genome of Tanacetum Coccineum: Genomic Comparison of Closely Related Tanacetum-Family Plants.</title>
        <authorList>
            <person name="Yamashiro T."/>
            <person name="Shiraishi A."/>
            <person name="Nakayama K."/>
            <person name="Satake H."/>
        </authorList>
    </citation>
    <scope>NUCLEOTIDE SEQUENCE</scope>
</reference>
<dbReference type="PANTHER" id="PTHR35546:SF134">
    <property type="entry name" value="F-BOX ASSOCIATED DOMAIN-CONTAINING PROTEIN"/>
    <property type="match status" value="1"/>
</dbReference>
<evidence type="ECO:0008006" key="3">
    <source>
        <dbReference type="Google" id="ProtNLM"/>
    </source>
</evidence>
<proteinExistence type="predicted"/>
<keyword evidence="2" id="KW-1185">Reference proteome</keyword>